<comment type="caution">
    <text evidence="2">The sequence shown here is derived from an EMBL/GenBank/DDBJ whole genome shotgun (WGS) entry which is preliminary data.</text>
</comment>
<organism evidence="2 3">
    <name type="scientific">Paenibacillus abyssi</name>
    <dbReference type="NCBI Taxonomy" id="1340531"/>
    <lineage>
        <taxon>Bacteria</taxon>
        <taxon>Bacillati</taxon>
        <taxon>Bacillota</taxon>
        <taxon>Bacilli</taxon>
        <taxon>Bacillales</taxon>
        <taxon>Paenibacillaceae</taxon>
        <taxon>Paenibacillus</taxon>
    </lineage>
</organism>
<feature type="domain" description="CS" evidence="1">
    <location>
        <begin position="66"/>
        <end position="136"/>
    </location>
</feature>
<dbReference type="CDD" id="cd00298">
    <property type="entry name" value="ACD_sHsps_p23-like"/>
    <property type="match status" value="1"/>
</dbReference>
<accession>A0A917D5M7</accession>
<dbReference type="InterPro" id="IPR007052">
    <property type="entry name" value="CS_dom"/>
</dbReference>
<proteinExistence type="predicted"/>
<gene>
    <name evidence="2" type="ORF">GCM10010916_28410</name>
</gene>
<sequence>MMDWDEFEKFMIKQLPFLSGQASTDDTHQNNNAIGNYVQKVMKRFLNNPAINHPYLKPFTINKIEYEMFETHRSIFVQCRVPKNASPYDMSFSVNKRKLKISHDGKTEEILLTSDVDSRRSTAKYKNGILEIRLPKRRQKEPFHEIAIHE</sequence>
<dbReference type="Proteomes" id="UP000644756">
    <property type="component" value="Unassembled WGS sequence"/>
</dbReference>
<name>A0A917D5M7_9BACL</name>
<evidence type="ECO:0000313" key="2">
    <source>
        <dbReference type="EMBL" id="GGG09845.1"/>
    </source>
</evidence>
<dbReference type="Pfam" id="PF04969">
    <property type="entry name" value="CS"/>
    <property type="match status" value="1"/>
</dbReference>
<dbReference type="AlphaFoldDB" id="A0A917D5M7"/>
<dbReference type="SUPFAM" id="SSF49764">
    <property type="entry name" value="HSP20-like chaperones"/>
    <property type="match status" value="1"/>
</dbReference>
<dbReference type="Gene3D" id="2.60.40.790">
    <property type="match status" value="1"/>
</dbReference>
<protein>
    <recommendedName>
        <fullName evidence="1">CS domain-containing protein</fullName>
    </recommendedName>
</protein>
<dbReference type="EMBL" id="BMGR01000009">
    <property type="protein sequence ID" value="GGG09845.1"/>
    <property type="molecule type" value="Genomic_DNA"/>
</dbReference>
<evidence type="ECO:0000259" key="1">
    <source>
        <dbReference type="Pfam" id="PF04969"/>
    </source>
</evidence>
<dbReference type="InterPro" id="IPR008978">
    <property type="entry name" value="HSP20-like_chaperone"/>
</dbReference>
<reference evidence="2" key="1">
    <citation type="journal article" date="2014" name="Int. J. Syst. Evol. Microbiol.">
        <title>Complete genome sequence of Corynebacterium casei LMG S-19264T (=DSM 44701T), isolated from a smear-ripened cheese.</title>
        <authorList>
            <consortium name="US DOE Joint Genome Institute (JGI-PGF)"/>
            <person name="Walter F."/>
            <person name="Albersmeier A."/>
            <person name="Kalinowski J."/>
            <person name="Ruckert C."/>
        </authorList>
    </citation>
    <scope>NUCLEOTIDE SEQUENCE</scope>
    <source>
        <strain evidence="2">CGMCC 1.12987</strain>
    </source>
</reference>
<keyword evidence="3" id="KW-1185">Reference proteome</keyword>
<evidence type="ECO:0000313" key="3">
    <source>
        <dbReference type="Proteomes" id="UP000644756"/>
    </source>
</evidence>
<reference evidence="2" key="2">
    <citation type="submission" date="2020-09" db="EMBL/GenBank/DDBJ databases">
        <authorList>
            <person name="Sun Q."/>
            <person name="Zhou Y."/>
        </authorList>
    </citation>
    <scope>NUCLEOTIDE SEQUENCE</scope>
    <source>
        <strain evidence="2">CGMCC 1.12987</strain>
    </source>
</reference>